<dbReference type="EMBL" id="JBJKBG010000006">
    <property type="protein sequence ID" value="KAL3734556.1"/>
    <property type="molecule type" value="Genomic_DNA"/>
</dbReference>
<accession>A0ABD3K998</accession>
<comment type="caution">
    <text evidence="1">The sequence shown here is derived from an EMBL/GenBank/DDBJ whole genome shotgun (WGS) entry which is preliminary data.</text>
</comment>
<gene>
    <name evidence="1" type="ORF">ACJRO7_023843</name>
</gene>
<dbReference type="Proteomes" id="UP001634007">
    <property type="component" value="Unassembled WGS sequence"/>
</dbReference>
<dbReference type="AlphaFoldDB" id="A0ABD3K998"/>
<keyword evidence="2" id="KW-1185">Reference proteome</keyword>
<sequence length="85" mass="9784">MGGPEYLDVVNVPQLQIWENATFNNGESKRSPIVTVKAYRSSVNLVFVKLYELLDSDDFSKENWSCECPIPRLAQILIPLKLQWK</sequence>
<organism evidence="1 2">
    <name type="scientific">Eucalyptus globulus</name>
    <name type="common">Tasmanian blue gum</name>
    <dbReference type="NCBI Taxonomy" id="34317"/>
    <lineage>
        <taxon>Eukaryota</taxon>
        <taxon>Viridiplantae</taxon>
        <taxon>Streptophyta</taxon>
        <taxon>Embryophyta</taxon>
        <taxon>Tracheophyta</taxon>
        <taxon>Spermatophyta</taxon>
        <taxon>Magnoliopsida</taxon>
        <taxon>eudicotyledons</taxon>
        <taxon>Gunneridae</taxon>
        <taxon>Pentapetalae</taxon>
        <taxon>rosids</taxon>
        <taxon>malvids</taxon>
        <taxon>Myrtales</taxon>
        <taxon>Myrtaceae</taxon>
        <taxon>Myrtoideae</taxon>
        <taxon>Eucalypteae</taxon>
        <taxon>Eucalyptus</taxon>
    </lineage>
</organism>
<evidence type="ECO:0000313" key="1">
    <source>
        <dbReference type="EMBL" id="KAL3734556.1"/>
    </source>
</evidence>
<evidence type="ECO:0000313" key="2">
    <source>
        <dbReference type="Proteomes" id="UP001634007"/>
    </source>
</evidence>
<protein>
    <submittedName>
        <fullName evidence="1">Uncharacterized protein</fullName>
    </submittedName>
</protein>
<name>A0ABD3K998_EUCGL</name>
<proteinExistence type="predicted"/>
<reference evidence="1 2" key="1">
    <citation type="submission" date="2024-11" db="EMBL/GenBank/DDBJ databases">
        <title>Chromosome-level genome assembly of Eucalyptus globulus Labill. provides insights into its genome evolution.</title>
        <authorList>
            <person name="Li X."/>
        </authorList>
    </citation>
    <scope>NUCLEOTIDE SEQUENCE [LARGE SCALE GENOMIC DNA]</scope>
    <source>
        <strain evidence="1">CL2024</strain>
        <tissue evidence="1">Fresh tender leaves</tissue>
    </source>
</reference>